<sequence>MKINFPSIPLAVGALTIALAGAVIGMAPANAETGVFVTTQSGATTCNLLSNQVACEHASGFWQTAGRYGMAVVGQDGTFQWIDGDIGTCEPDCGGGPTVLTYGTEYHIKGWTIEPSSDGTSFTNDRSGRGMFVSIQNVDSF</sequence>
<comment type="caution">
    <text evidence="2">The sequence shown here is derived from an EMBL/GenBank/DDBJ whole genome shotgun (WGS) entry which is preliminary data.</text>
</comment>
<reference evidence="2" key="2">
    <citation type="journal article" date="2022" name="BMC Genomics">
        <title>Comparative genome analysis of mycobacteria focusing on tRNA and non-coding RNA.</title>
        <authorList>
            <person name="Behra P.R.K."/>
            <person name="Pettersson B.M.F."/>
            <person name="Ramesh M."/>
            <person name="Das S."/>
            <person name="Dasgupta S."/>
            <person name="Kirsebom L.A."/>
        </authorList>
    </citation>
    <scope>NUCLEOTIDE SEQUENCE</scope>
    <source>
        <strain evidence="2">DSM 44838</strain>
    </source>
</reference>
<feature type="chain" id="PRO_5040982184" evidence="1">
    <location>
        <begin position="32"/>
        <end position="141"/>
    </location>
</feature>
<dbReference type="EMBL" id="JACKVK010000008">
    <property type="protein sequence ID" value="MCV7422091.1"/>
    <property type="molecule type" value="Genomic_DNA"/>
</dbReference>
<proteinExistence type="predicted"/>
<dbReference type="RefSeq" id="WP_263996828.1">
    <property type="nucleotide sequence ID" value="NZ_JACKVK010000008.1"/>
</dbReference>
<organism evidence="2 3">
    <name type="scientific">Mycobacterium yunnanensis</name>
    <dbReference type="NCBI Taxonomy" id="368477"/>
    <lineage>
        <taxon>Bacteria</taxon>
        <taxon>Bacillati</taxon>
        <taxon>Actinomycetota</taxon>
        <taxon>Actinomycetes</taxon>
        <taxon>Mycobacteriales</taxon>
        <taxon>Mycobacteriaceae</taxon>
        <taxon>Mycobacterium</taxon>
    </lineage>
</organism>
<reference evidence="2" key="1">
    <citation type="submission" date="2020-07" db="EMBL/GenBank/DDBJ databases">
        <authorList>
            <person name="Pettersson B.M.F."/>
            <person name="Behra P.R.K."/>
            <person name="Ramesh M."/>
            <person name="Das S."/>
            <person name="Dasgupta S."/>
            <person name="Kirsebom L.A."/>
        </authorList>
    </citation>
    <scope>NUCLEOTIDE SEQUENCE</scope>
    <source>
        <strain evidence="2">DSM 44838</strain>
    </source>
</reference>
<feature type="signal peptide" evidence="1">
    <location>
        <begin position="1"/>
        <end position="31"/>
    </location>
</feature>
<keyword evidence="3" id="KW-1185">Reference proteome</keyword>
<evidence type="ECO:0000256" key="1">
    <source>
        <dbReference type="SAM" id="SignalP"/>
    </source>
</evidence>
<evidence type="ECO:0000313" key="2">
    <source>
        <dbReference type="EMBL" id="MCV7422091.1"/>
    </source>
</evidence>
<protein>
    <submittedName>
        <fullName evidence="2">Uncharacterized protein</fullName>
    </submittedName>
</protein>
<dbReference type="Proteomes" id="UP001141629">
    <property type="component" value="Unassembled WGS sequence"/>
</dbReference>
<keyword evidence="1" id="KW-0732">Signal</keyword>
<evidence type="ECO:0000313" key="3">
    <source>
        <dbReference type="Proteomes" id="UP001141629"/>
    </source>
</evidence>
<dbReference type="AlphaFoldDB" id="A0A9X3C305"/>
<gene>
    <name evidence="2" type="ORF">H7K45_16190</name>
</gene>
<name>A0A9X3C305_9MYCO</name>
<accession>A0A9X3C305</accession>